<dbReference type="GO" id="GO:0051082">
    <property type="term" value="F:unfolded protein binding"/>
    <property type="evidence" value="ECO:0007669"/>
    <property type="project" value="InterPro"/>
</dbReference>
<dbReference type="GO" id="GO:0005524">
    <property type="term" value="F:ATP binding"/>
    <property type="evidence" value="ECO:0007669"/>
    <property type="project" value="UniProtKB-KW"/>
</dbReference>
<reference evidence="5 6" key="1">
    <citation type="journal article" date="2011" name="Science">
        <title>The ecoresponsive genome of Daphnia pulex.</title>
        <authorList>
            <person name="Colbourne J.K."/>
            <person name="Pfrender M.E."/>
            <person name="Gilbert D."/>
            <person name="Thomas W.K."/>
            <person name="Tucker A."/>
            <person name="Oakley T.H."/>
            <person name="Tokishita S."/>
            <person name="Aerts A."/>
            <person name="Arnold G.J."/>
            <person name="Basu M.K."/>
            <person name="Bauer D.J."/>
            <person name="Caceres C.E."/>
            <person name="Carmel L."/>
            <person name="Casola C."/>
            <person name="Choi J.H."/>
            <person name="Detter J.C."/>
            <person name="Dong Q."/>
            <person name="Dusheyko S."/>
            <person name="Eads B.D."/>
            <person name="Frohlich T."/>
            <person name="Geiler-Samerotte K.A."/>
            <person name="Gerlach D."/>
            <person name="Hatcher P."/>
            <person name="Jogdeo S."/>
            <person name="Krijgsveld J."/>
            <person name="Kriventseva E.V."/>
            <person name="Kultz D."/>
            <person name="Laforsch C."/>
            <person name="Lindquist E."/>
            <person name="Lopez J."/>
            <person name="Manak J.R."/>
            <person name="Muller J."/>
            <person name="Pangilinan J."/>
            <person name="Patwardhan R.P."/>
            <person name="Pitluck S."/>
            <person name="Pritham E.J."/>
            <person name="Rechtsteiner A."/>
            <person name="Rho M."/>
            <person name="Rogozin I.B."/>
            <person name="Sakarya O."/>
            <person name="Salamov A."/>
            <person name="Schaack S."/>
            <person name="Shapiro H."/>
            <person name="Shiga Y."/>
            <person name="Skalitzky C."/>
            <person name="Smith Z."/>
            <person name="Souvorov A."/>
            <person name="Sung W."/>
            <person name="Tang Z."/>
            <person name="Tsuchiya D."/>
            <person name="Tu H."/>
            <person name="Vos H."/>
            <person name="Wang M."/>
            <person name="Wolf Y.I."/>
            <person name="Yamagata H."/>
            <person name="Yamada T."/>
            <person name="Ye Y."/>
            <person name="Shaw J.R."/>
            <person name="Andrews J."/>
            <person name="Crease T.J."/>
            <person name="Tang H."/>
            <person name="Lucas S.M."/>
            <person name="Robertson H.M."/>
            <person name="Bork P."/>
            <person name="Koonin E.V."/>
            <person name="Zdobnov E.M."/>
            <person name="Grigoriev I.V."/>
            <person name="Lynch M."/>
            <person name="Boore J.L."/>
        </authorList>
    </citation>
    <scope>NUCLEOTIDE SEQUENCE [LARGE SCALE GENOMIC DNA]</scope>
</reference>
<dbReference type="KEGG" id="dpx:DAPPUDRAFT_99491"/>
<dbReference type="InterPro" id="IPR001404">
    <property type="entry name" value="Hsp90_fam"/>
</dbReference>
<dbReference type="HOGENOM" id="CLU_006684_0_4_1"/>
<sequence length="128" mass="14758">MPGEVQMEAKTFIFQAEIAQLMSLIINTFYADISMICQFGVGSYSAYLVADKVTVYSKYNDDEQYVWESSAGCSFTIKPDHGEHMSRNQDYPPLEEDPMNYLEEKKVKEVVKKNSQFICYPIKLLVEK</sequence>
<dbReference type="STRING" id="6669.E9G732"/>
<dbReference type="eggNOG" id="KOG0019">
    <property type="taxonomic scope" value="Eukaryota"/>
</dbReference>
<keyword evidence="2" id="KW-0547">Nucleotide-binding</keyword>
<dbReference type="Pfam" id="PF00183">
    <property type="entry name" value="HSP90"/>
    <property type="match status" value="1"/>
</dbReference>
<dbReference type="Proteomes" id="UP000000305">
    <property type="component" value="Unassembled WGS sequence"/>
</dbReference>
<evidence type="ECO:0008006" key="7">
    <source>
        <dbReference type="Google" id="ProtNLM"/>
    </source>
</evidence>
<protein>
    <recommendedName>
        <fullName evidence="7">Heat shock protein 90</fullName>
    </recommendedName>
</protein>
<evidence type="ECO:0000313" key="5">
    <source>
        <dbReference type="EMBL" id="EFX84716.1"/>
    </source>
</evidence>
<accession>E9G732</accession>
<proteinExistence type="inferred from homology"/>
<evidence type="ECO:0000256" key="1">
    <source>
        <dbReference type="ARBA" id="ARBA00008239"/>
    </source>
</evidence>
<gene>
    <name evidence="5" type="ORF">DAPPUDRAFT_99491</name>
</gene>
<keyword evidence="3" id="KW-0067">ATP-binding</keyword>
<dbReference type="OrthoDB" id="5426351at2759"/>
<dbReference type="PANTHER" id="PTHR11528">
    <property type="entry name" value="HEAT SHOCK PROTEIN 90 FAMILY MEMBER"/>
    <property type="match status" value="1"/>
</dbReference>
<dbReference type="InParanoid" id="E9G732"/>
<dbReference type="Gene3D" id="3.30.565.10">
    <property type="entry name" value="Histidine kinase-like ATPase, C-terminal domain"/>
    <property type="match status" value="1"/>
</dbReference>
<keyword evidence="4" id="KW-0143">Chaperone</keyword>
<comment type="similarity">
    <text evidence="1">Belongs to the heat shock protein 90 family.</text>
</comment>
<dbReference type="GO" id="GO:0140662">
    <property type="term" value="F:ATP-dependent protein folding chaperone"/>
    <property type="evidence" value="ECO:0007669"/>
    <property type="project" value="InterPro"/>
</dbReference>
<dbReference type="FunFam" id="3.30.565.10:FF:000364">
    <property type="entry name" value="Uncharacterized protein"/>
    <property type="match status" value="1"/>
</dbReference>
<dbReference type="GO" id="GO:0016887">
    <property type="term" value="F:ATP hydrolysis activity"/>
    <property type="evidence" value="ECO:0007669"/>
    <property type="project" value="InterPro"/>
</dbReference>
<dbReference type="InterPro" id="IPR036890">
    <property type="entry name" value="HATPase_C_sf"/>
</dbReference>
<evidence type="ECO:0000256" key="2">
    <source>
        <dbReference type="ARBA" id="ARBA00022741"/>
    </source>
</evidence>
<evidence type="ECO:0000256" key="3">
    <source>
        <dbReference type="ARBA" id="ARBA00022840"/>
    </source>
</evidence>
<dbReference type="AlphaFoldDB" id="E9G732"/>
<dbReference type="SUPFAM" id="SSF55874">
    <property type="entry name" value="ATPase domain of HSP90 chaperone/DNA topoisomerase II/histidine kinase"/>
    <property type="match status" value="1"/>
</dbReference>
<evidence type="ECO:0000256" key="4">
    <source>
        <dbReference type="ARBA" id="ARBA00023186"/>
    </source>
</evidence>
<organism evidence="5 6">
    <name type="scientific">Daphnia pulex</name>
    <name type="common">Water flea</name>
    <dbReference type="NCBI Taxonomy" id="6669"/>
    <lineage>
        <taxon>Eukaryota</taxon>
        <taxon>Metazoa</taxon>
        <taxon>Ecdysozoa</taxon>
        <taxon>Arthropoda</taxon>
        <taxon>Crustacea</taxon>
        <taxon>Branchiopoda</taxon>
        <taxon>Diplostraca</taxon>
        <taxon>Cladocera</taxon>
        <taxon>Anomopoda</taxon>
        <taxon>Daphniidae</taxon>
        <taxon>Daphnia</taxon>
    </lineage>
</organism>
<evidence type="ECO:0000313" key="6">
    <source>
        <dbReference type="Proteomes" id="UP000000305"/>
    </source>
</evidence>
<dbReference type="PhylomeDB" id="E9G732"/>
<keyword evidence="6" id="KW-1185">Reference proteome</keyword>
<dbReference type="EMBL" id="GL732534">
    <property type="protein sequence ID" value="EFX84716.1"/>
    <property type="molecule type" value="Genomic_DNA"/>
</dbReference>
<name>E9G732_DAPPU</name>